<organism evidence="5 6">
    <name type="scientific">Rubritalea tangerina</name>
    <dbReference type="NCBI Taxonomy" id="430798"/>
    <lineage>
        <taxon>Bacteria</taxon>
        <taxon>Pseudomonadati</taxon>
        <taxon>Verrucomicrobiota</taxon>
        <taxon>Verrucomicrobiia</taxon>
        <taxon>Verrucomicrobiales</taxon>
        <taxon>Rubritaleaceae</taxon>
        <taxon>Rubritalea</taxon>
    </lineage>
</organism>
<dbReference type="EMBL" id="JBHUJB010000077">
    <property type="protein sequence ID" value="MFD2160359.1"/>
    <property type="molecule type" value="Genomic_DNA"/>
</dbReference>
<dbReference type="PRINTS" id="PR00081">
    <property type="entry name" value="GDHRDH"/>
</dbReference>
<name>A0ABW4ZEP9_9BACT</name>
<dbReference type="RefSeq" id="WP_377086793.1">
    <property type="nucleotide sequence ID" value="NZ_JBHSJL010000014.1"/>
</dbReference>
<dbReference type="SUPFAM" id="SSF51735">
    <property type="entry name" value="NAD(P)-binding Rossmann-fold domains"/>
    <property type="match status" value="1"/>
</dbReference>
<evidence type="ECO:0000256" key="2">
    <source>
        <dbReference type="ARBA" id="ARBA00022857"/>
    </source>
</evidence>
<dbReference type="Proteomes" id="UP001597389">
    <property type="component" value="Unassembled WGS sequence"/>
</dbReference>
<evidence type="ECO:0000256" key="3">
    <source>
        <dbReference type="ARBA" id="ARBA00023002"/>
    </source>
</evidence>
<sequence length="250" mass="26154">MAQAVALVTGANRGIGSETAKQLAAKGHKVLLGVRSEGSAREVADVIVENGGVAEELLIDVSDRGSIEKAVGEVRVGGRLDVLVNNAALLLDIGKQPTEVGDAEMRQTFEVNFFGPFYLTQLLAPMLMASPAGRLVNMSTTVASLNQLADPDSPARDDICPAYQASKAALNVLTLTFAKQFTDSGSAAKSNSCCPGWVMTDMGEEDLPDYGEGVKPKTPAEGADTAVWLATLPADGPTGGFFSGRKPRAW</sequence>
<dbReference type="Gene3D" id="3.40.50.720">
    <property type="entry name" value="NAD(P)-binding Rossmann-like Domain"/>
    <property type="match status" value="1"/>
</dbReference>
<accession>A0ABW4ZEP9</accession>
<reference evidence="6" key="1">
    <citation type="journal article" date="2019" name="Int. J. Syst. Evol. Microbiol.">
        <title>The Global Catalogue of Microorganisms (GCM) 10K type strain sequencing project: providing services to taxonomists for standard genome sequencing and annotation.</title>
        <authorList>
            <consortium name="The Broad Institute Genomics Platform"/>
            <consortium name="The Broad Institute Genome Sequencing Center for Infectious Disease"/>
            <person name="Wu L."/>
            <person name="Ma J."/>
        </authorList>
    </citation>
    <scope>NUCLEOTIDE SEQUENCE [LARGE SCALE GENOMIC DNA]</scope>
    <source>
        <strain evidence="6">CCUG 57942</strain>
    </source>
</reference>
<dbReference type="PANTHER" id="PTHR43963">
    <property type="entry name" value="CARBONYL REDUCTASE 1-RELATED"/>
    <property type="match status" value="1"/>
</dbReference>
<keyword evidence="2" id="KW-0521">NADP</keyword>
<dbReference type="InterPro" id="IPR002347">
    <property type="entry name" value="SDR_fam"/>
</dbReference>
<protein>
    <submittedName>
        <fullName evidence="5">SDR family NAD(P)-dependent oxidoreductase</fullName>
    </submittedName>
</protein>
<dbReference type="InterPro" id="IPR036291">
    <property type="entry name" value="NAD(P)-bd_dom_sf"/>
</dbReference>
<evidence type="ECO:0000313" key="6">
    <source>
        <dbReference type="Proteomes" id="UP001597389"/>
    </source>
</evidence>
<comment type="caution">
    <text evidence="5">The sequence shown here is derived from an EMBL/GenBank/DDBJ whole genome shotgun (WGS) entry which is preliminary data.</text>
</comment>
<comment type="similarity">
    <text evidence="1 4">Belongs to the short-chain dehydrogenases/reductases (SDR) family.</text>
</comment>
<dbReference type="PRINTS" id="PR00080">
    <property type="entry name" value="SDRFAMILY"/>
</dbReference>
<evidence type="ECO:0000256" key="4">
    <source>
        <dbReference type="RuleBase" id="RU000363"/>
    </source>
</evidence>
<dbReference type="PANTHER" id="PTHR43963:SF6">
    <property type="entry name" value="CHAIN DEHYDROGENASE FAMILY PROTEIN, PUTATIVE (AFU_ORTHOLOGUE AFUA_3G15350)-RELATED"/>
    <property type="match status" value="1"/>
</dbReference>
<evidence type="ECO:0000256" key="1">
    <source>
        <dbReference type="ARBA" id="ARBA00006484"/>
    </source>
</evidence>
<evidence type="ECO:0000313" key="5">
    <source>
        <dbReference type="EMBL" id="MFD2160359.1"/>
    </source>
</evidence>
<keyword evidence="6" id="KW-1185">Reference proteome</keyword>
<proteinExistence type="inferred from homology"/>
<keyword evidence="3" id="KW-0560">Oxidoreductase</keyword>
<dbReference type="Pfam" id="PF00106">
    <property type="entry name" value="adh_short"/>
    <property type="match status" value="1"/>
</dbReference>
<gene>
    <name evidence="5" type="ORF">ACFSW8_15760</name>
</gene>